<feature type="binding site" evidence="8">
    <location>
        <position position="108"/>
    </location>
    <ligand>
        <name>Mg(2+)</name>
        <dbReference type="ChEBI" id="CHEBI:18420"/>
    </ligand>
</feature>
<dbReference type="GO" id="GO:1902758">
    <property type="term" value="P:bis(molybdopterin guanine dinucleotide)molybdenum biosynthetic process"/>
    <property type="evidence" value="ECO:0007669"/>
    <property type="project" value="TreeGrafter"/>
</dbReference>
<dbReference type="GO" id="GO:0005525">
    <property type="term" value="F:GTP binding"/>
    <property type="evidence" value="ECO:0007669"/>
    <property type="project" value="UniProtKB-UniRule"/>
</dbReference>
<dbReference type="AlphaFoldDB" id="A0A843YYW3"/>
<dbReference type="SUPFAM" id="SSF53448">
    <property type="entry name" value="Nucleotide-diphospho-sugar transferases"/>
    <property type="match status" value="1"/>
</dbReference>
<comment type="subunit">
    <text evidence="8">Monomer.</text>
</comment>
<keyword evidence="11" id="KW-1185">Reference proteome</keyword>
<dbReference type="Proteomes" id="UP000451565">
    <property type="component" value="Unassembled WGS sequence"/>
</dbReference>
<name>A0A843YYW3_9BURK</name>
<reference evidence="10 11" key="1">
    <citation type="submission" date="2019-10" db="EMBL/GenBank/DDBJ databases">
        <title>Glaciimonas soli sp. nov., a psychrophilic bacterium isolated from the forest soil of a high elevation mountain in Taiwan.</title>
        <authorList>
            <person name="Wang L.-T."/>
            <person name="Shieh W.Y."/>
        </authorList>
    </citation>
    <scope>NUCLEOTIDE SEQUENCE [LARGE SCALE GENOMIC DNA]</scope>
    <source>
        <strain evidence="10 11">GS1</strain>
    </source>
</reference>
<feature type="binding site" evidence="8">
    <location>
        <position position="78"/>
    </location>
    <ligand>
        <name>GTP</name>
        <dbReference type="ChEBI" id="CHEBI:37565"/>
    </ligand>
</feature>
<dbReference type="InterPro" id="IPR013482">
    <property type="entry name" value="Molybde_CF_guanTrfase"/>
</dbReference>
<evidence type="ECO:0000259" key="9">
    <source>
        <dbReference type="Pfam" id="PF12804"/>
    </source>
</evidence>
<dbReference type="PANTHER" id="PTHR19136">
    <property type="entry name" value="MOLYBDENUM COFACTOR GUANYLYLTRANSFERASE"/>
    <property type="match status" value="1"/>
</dbReference>
<comment type="caution">
    <text evidence="10">The sequence shown here is derived from an EMBL/GenBank/DDBJ whole genome shotgun (WGS) entry which is preliminary data.</text>
</comment>
<dbReference type="RefSeq" id="WP_153235310.1">
    <property type="nucleotide sequence ID" value="NZ_WINI01000007.1"/>
</dbReference>
<organism evidence="10 11">
    <name type="scientific">Glaciimonas soli</name>
    <dbReference type="NCBI Taxonomy" id="2590999"/>
    <lineage>
        <taxon>Bacteria</taxon>
        <taxon>Pseudomonadati</taxon>
        <taxon>Pseudomonadota</taxon>
        <taxon>Betaproteobacteria</taxon>
        <taxon>Burkholderiales</taxon>
        <taxon>Oxalobacteraceae</taxon>
        <taxon>Glaciimonas</taxon>
    </lineage>
</organism>
<gene>
    <name evidence="8 10" type="primary">mobA</name>
    <name evidence="10" type="ORF">GEV47_13635</name>
</gene>
<dbReference type="Gene3D" id="3.90.550.10">
    <property type="entry name" value="Spore Coat Polysaccharide Biosynthesis Protein SpsA, Chain A"/>
    <property type="match status" value="1"/>
</dbReference>
<sequence length="214" mass="23106">MQTDQTIASNTDCITGLIIAGGRGNRMGGVDKGLQLLNGVAMISHVIARLSPQVATVIINANRNLFDYAAFGVPVYPDQNDDFAGPLAGIQAGLRHCSTPFLVTAPCDSPFLPNDLVQRLFTALETNEADLAVAVTIATTDTEKPTQAQPVFMLLKTSLSNGLDCYLQEGGRKIENWYRRQRFVEVPFDDTAAFQNINTMEELLSVSAPAANSN</sequence>
<dbReference type="GO" id="GO:0061603">
    <property type="term" value="F:molybdenum cofactor guanylyltransferase activity"/>
    <property type="evidence" value="ECO:0007669"/>
    <property type="project" value="UniProtKB-EC"/>
</dbReference>
<feature type="binding site" evidence="8">
    <location>
        <position position="108"/>
    </location>
    <ligand>
        <name>GTP</name>
        <dbReference type="ChEBI" id="CHEBI:37565"/>
    </ligand>
</feature>
<feature type="binding site" evidence="8">
    <location>
        <position position="60"/>
    </location>
    <ligand>
        <name>GTP</name>
        <dbReference type="ChEBI" id="CHEBI:37565"/>
    </ligand>
</feature>
<evidence type="ECO:0000256" key="5">
    <source>
        <dbReference type="ARBA" id="ARBA00022842"/>
    </source>
</evidence>
<comment type="domain">
    <text evidence="8">The N-terminal domain determines nucleotide recognition and specific binding, while the C-terminal domain determines the specific binding to the target protein.</text>
</comment>
<evidence type="ECO:0000256" key="7">
    <source>
        <dbReference type="ARBA" id="ARBA00023150"/>
    </source>
</evidence>
<dbReference type="HAMAP" id="MF_00316">
    <property type="entry name" value="MobA"/>
    <property type="match status" value="1"/>
</dbReference>
<evidence type="ECO:0000256" key="2">
    <source>
        <dbReference type="ARBA" id="ARBA00022679"/>
    </source>
</evidence>
<proteinExistence type="inferred from homology"/>
<feature type="binding site" evidence="8">
    <location>
        <position position="32"/>
    </location>
    <ligand>
        <name>GTP</name>
        <dbReference type="ChEBI" id="CHEBI:37565"/>
    </ligand>
</feature>
<evidence type="ECO:0000256" key="3">
    <source>
        <dbReference type="ARBA" id="ARBA00022723"/>
    </source>
</evidence>
<accession>A0A843YYW3</accession>
<comment type="similarity">
    <text evidence="8">Belongs to the MobA family.</text>
</comment>
<evidence type="ECO:0000256" key="1">
    <source>
        <dbReference type="ARBA" id="ARBA00022490"/>
    </source>
</evidence>
<keyword evidence="6 8" id="KW-0342">GTP-binding</keyword>
<keyword evidence="4 8" id="KW-0547">Nucleotide-binding</keyword>
<comment type="cofactor">
    <cofactor evidence="8">
        <name>Mg(2+)</name>
        <dbReference type="ChEBI" id="CHEBI:18420"/>
    </cofactor>
</comment>
<comment type="catalytic activity">
    <reaction evidence="8">
        <text>Mo-molybdopterin + GTP + H(+) = Mo-molybdopterin guanine dinucleotide + diphosphate</text>
        <dbReference type="Rhea" id="RHEA:34243"/>
        <dbReference type="ChEBI" id="CHEBI:15378"/>
        <dbReference type="ChEBI" id="CHEBI:33019"/>
        <dbReference type="ChEBI" id="CHEBI:37565"/>
        <dbReference type="ChEBI" id="CHEBI:71302"/>
        <dbReference type="ChEBI" id="CHEBI:71310"/>
        <dbReference type="EC" id="2.7.7.77"/>
    </reaction>
</comment>
<dbReference type="EMBL" id="WINI01000007">
    <property type="protein sequence ID" value="MQR01716.1"/>
    <property type="molecule type" value="Genomic_DNA"/>
</dbReference>
<keyword evidence="10" id="KW-0548">Nucleotidyltransferase</keyword>
<keyword evidence="1 8" id="KW-0963">Cytoplasm</keyword>
<feature type="domain" description="MobA-like NTP transferase" evidence="9">
    <location>
        <begin position="16"/>
        <end position="174"/>
    </location>
</feature>
<dbReference type="GO" id="GO:0046872">
    <property type="term" value="F:metal ion binding"/>
    <property type="evidence" value="ECO:0007669"/>
    <property type="project" value="UniProtKB-KW"/>
</dbReference>
<keyword evidence="5 8" id="KW-0460">Magnesium</keyword>
<dbReference type="GO" id="GO:0005737">
    <property type="term" value="C:cytoplasm"/>
    <property type="evidence" value="ECO:0007669"/>
    <property type="project" value="UniProtKB-SubCell"/>
</dbReference>
<evidence type="ECO:0000313" key="11">
    <source>
        <dbReference type="Proteomes" id="UP000451565"/>
    </source>
</evidence>
<dbReference type="InterPro" id="IPR029044">
    <property type="entry name" value="Nucleotide-diphossugar_trans"/>
</dbReference>
<feature type="binding site" evidence="8">
    <location>
        <begin position="19"/>
        <end position="21"/>
    </location>
    <ligand>
        <name>GTP</name>
        <dbReference type="ChEBI" id="CHEBI:37565"/>
    </ligand>
</feature>
<dbReference type="PANTHER" id="PTHR19136:SF81">
    <property type="entry name" value="MOLYBDENUM COFACTOR GUANYLYLTRANSFERASE"/>
    <property type="match status" value="1"/>
</dbReference>
<keyword evidence="7 8" id="KW-0501">Molybdenum cofactor biosynthesis</keyword>
<comment type="function">
    <text evidence="8">Transfers a GMP moiety from GTP to Mo-molybdopterin (Mo-MPT) cofactor (Moco or molybdenum cofactor) to form Mo-molybdopterin guanine dinucleotide (Mo-MGD) cofactor.</text>
</comment>
<evidence type="ECO:0000256" key="4">
    <source>
        <dbReference type="ARBA" id="ARBA00022741"/>
    </source>
</evidence>
<comment type="subcellular location">
    <subcellularLocation>
        <location evidence="8">Cytoplasm</location>
    </subcellularLocation>
</comment>
<dbReference type="CDD" id="cd02503">
    <property type="entry name" value="MobA"/>
    <property type="match status" value="1"/>
</dbReference>
<dbReference type="Pfam" id="PF12804">
    <property type="entry name" value="NTP_transf_3"/>
    <property type="match status" value="1"/>
</dbReference>
<dbReference type="EC" id="2.7.7.77" evidence="8"/>
<dbReference type="OrthoDB" id="9788394at2"/>
<protein>
    <recommendedName>
        <fullName evidence="8">Molybdenum cofactor guanylyltransferase</fullName>
        <shortName evidence="8">MoCo guanylyltransferase</shortName>
        <ecNumber evidence="8">2.7.7.77</ecNumber>
    </recommendedName>
    <alternativeName>
        <fullName evidence="8">GTP:molybdopterin guanylyltransferase</fullName>
    </alternativeName>
    <alternativeName>
        <fullName evidence="8">Mo-MPT guanylyltransferase</fullName>
    </alternativeName>
    <alternativeName>
        <fullName evidence="8">Molybdopterin guanylyltransferase</fullName>
    </alternativeName>
    <alternativeName>
        <fullName evidence="8">Molybdopterin-guanine dinucleotide synthase</fullName>
        <shortName evidence="8">MGD synthase</shortName>
    </alternativeName>
</protein>
<dbReference type="InterPro" id="IPR025877">
    <property type="entry name" value="MobA-like_NTP_Trfase"/>
</dbReference>
<keyword evidence="3 8" id="KW-0479">Metal-binding</keyword>
<evidence type="ECO:0000256" key="6">
    <source>
        <dbReference type="ARBA" id="ARBA00023134"/>
    </source>
</evidence>
<keyword evidence="2 8" id="KW-0808">Transferase</keyword>
<dbReference type="NCBIfam" id="TIGR02665">
    <property type="entry name" value="molyb_mobA"/>
    <property type="match status" value="1"/>
</dbReference>
<evidence type="ECO:0000313" key="10">
    <source>
        <dbReference type="EMBL" id="MQR01716.1"/>
    </source>
</evidence>
<evidence type="ECO:0000256" key="8">
    <source>
        <dbReference type="HAMAP-Rule" id="MF_00316"/>
    </source>
</evidence>